<dbReference type="EMBL" id="JASCZI010031644">
    <property type="protein sequence ID" value="MED6127180.1"/>
    <property type="molecule type" value="Genomic_DNA"/>
</dbReference>
<protein>
    <submittedName>
        <fullName evidence="1">Uncharacterized protein</fullName>
    </submittedName>
</protein>
<keyword evidence="2" id="KW-1185">Reference proteome</keyword>
<gene>
    <name evidence="1" type="ORF">PIB30_085638</name>
</gene>
<evidence type="ECO:0000313" key="2">
    <source>
        <dbReference type="Proteomes" id="UP001341840"/>
    </source>
</evidence>
<accession>A0ABU6RT40</accession>
<reference evidence="1 2" key="1">
    <citation type="journal article" date="2023" name="Plants (Basel)">
        <title>Bridging the Gap: Combining Genomics and Transcriptomics Approaches to Understand Stylosanthes scabra, an Orphan Legume from the Brazilian Caatinga.</title>
        <authorList>
            <person name="Ferreira-Neto J.R.C."/>
            <person name="da Silva M.D."/>
            <person name="Binneck E."/>
            <person name="de Melo N.F."/>
            <person name="da Silva R.H."/>
            <person name="de Melo A.L.T.M."/>
            <person name="Pandolfi V."/>
            <person name="Bustamante F.O."/>
            <person name="Brasileiro-Vidal A.C."/>
            <person name="Benko-Iseppon A.M."/>
        </authorList>
    </citation>
    <scope>NUCLEOTIDE SEQUENCE [LARGE SCALE GENOMIC DNA]</scope>
    <source>
        <tissue evidence="1">Leaves</tissue>
    </source>
</reference>
<comment type="caution">
    <text evidence="1">The sequence shown here is derived from an EMBL/GenBank/DDBJ whole genome shotgun (WGS) entry which is preliminary data.</text>
</comment>
<organism evidence="1 2">
    <name type="scientific">Stylosanthes scabra</name>
    <dbReference type="NCBI Taxonomy" id="79078"/>
    <lineage>
        <taxon>Eukaryota</taxon>
        <taxon>Viridiplantae</taxon>
        <taxon>Streptophyta</taxon>
        <taxon>Embryophyta</taxon>
        <taxon>Tracheophyta</taxon>
        <taxon>Spermatophyta</taxon>
        <taxon>Magnoliopsida</taxon>
        <taxon>eudicotyledons</taxon>
        <taxon>Gunneridae</taxon>
        <taxon>Pentapetalae</taxon>
        <taxon>rosids</taxon>
        <taxon>fabids</taxon>
        <taxon>Fabales</taxon>
        <taxon>Fabaceae</taxon>
        <taxon>Papilionoideae</taxon>
        <taxon>50 kb inversion clade</taxon>
        <taxon>dalbergioids sensu lato</taxon>
        <taxon>Dalbergieae</taxon>
        <taxon>Pterocarpus clade</taxon>
        <taxon>Stylosanthes</taxon>
    </lineage>
</organism>
<evidence type="ECO:0000313" key="1">
    <source>
        <dbReference type="EMBL" id="MED6127180.1"/>
    </source>
</evidence>
<name>A0ABU6RT40_9FABA</name>
<sequence length="221" mass="25624">MHDAQFGLADGKLFRTQACRDSSQLMSCMQFYRPIKHRLDEYSRREGITWANDPTVTAIPRNLDNAILNAKATAWHELIKANIDPKTHATTFLMEHALLLFVLMTQGMVNLPRIMRDIMVKRPSGNTRNLLSYPMFIARLADQYQVQGYARDEIVKIRKVDMYCPMVIGMVNSPRFVVAESYHLLRHHQLHHRSSIHLPLTHNRQPLTFLPLSFSTHPNLH</sequence>
<dbReference type="Proteomes" id="UP001341840">
    <property type="component" value="Unassembled WGS sequence"/>
</dbReference>
<proteinExistence type="predicted"/>